<name>A0A927YQP5_9FIRM</name>
<protein>
    <submittedName>
        <fullName evidence="1">Uncharacterized protein</fullName>
    </submittedName>
</protein>
<dbReference type="Proteomes" id="UP000766246">
    <property type="component" value="Unassembled WGS sequence"/>
</dbReference>
<reference evidence="1" key="1">
    <citation type="submission" date="2019-04" db="EMBL/GenBank/DDBJ databases">
        <title>Evolution of Biomass-Degrading Anaerobic Consortia Revealed by Metagenomics.</title>
        <authorList>
            <person name="Peng X."/>
        </authorList>
    </citation>
    <scope>NUCLEOTIDE SEQUENCE</scope>
    <source>
        <strain evidence="1">SIG311</strain>
    </source>
</reference>
<proteinExistence type="predicted"/>
<evidence type="ECO:0000313" key="1">
    <source>
        <dbReference type="EMBL" id="MBE5919666.1"/>
    </source>
</evidence>
<sequence length="79" mass="8875">MVLMTNIKKSKDTISCNIYPEESTEAGTITVDYTGAVLDYALPRGYEDCYNCIPHASAELVNMLNGKSRILREKLVIWC</sequence>
<gene>
    <name evidence="1" type="ORF">E7272_07450</name>
</gene>
<accession>A0A927YQP5</accession>
<organism evidence="1 2">
    <name type="scientific">Pseudobutyrivibrio ruminis</name>
    <dbReference type="NCBI Taxonomy" id="46206"/>
    <lineage>
        <taxon>Bacteria</taxon>
        <taxon>Bacillati</taxon>
        <taxon>Bacillota</taxon>
        <taxon>Clostridia</taxon>
        <taxon>Lachnospirales</taxon>
        <taxon>Lachnospiraceae</taxon>
        <taxon>Pseudobutyrivibrio</taxon>
    </lineage>
</organism>
<dbReference type="AlphaFoldDB" id="A0A927YQP5"/>
<evidence type="ECO:0000313" key="2">
    <source>
        <dbReference type="Proteomes" id="UP000766246"/>
    </source>
</evidence>
<dbReference type="EMBL" id="SVER01000017">
    <property type="protein sequence ID" value="MBE5919666.1"/>
    <property type="molecule type" value="Genomic_DNA"/>
</dbReference>
<comment type="caution">
    <text evidence="1">The sequence shown here is derived from an EMBL/GenBank/DDBJ whole genome shotgun (WGS) entry which is preliminary data.</text>
</comment>